<accession>A0A511DVN0</accession>
<reference evidence="1" key="1">
    <citation type="submission" date="2019-07" db="EMBL/GenBank/DDBJ databases">
        <title>Whole genome shotgun sequence of Lactobacillus kefiri NBRC 15888.</title>
        <authorList>
            <person name="Hosoyama A."/>
            <person name="Uohara A."/>
            <person name="Ohji S."/>
            <person name="Ichikawa N."/>
        </authorList>
    </citation>
    <scope>NUCLEOTIDE SEQUENCE [LARGE SCALE GENOMIC DNA]</scope>
    <source>
        <strain evidence="1">NBRC 15888</strain>
    </source>
</reference>
<keyword evidence="2" id="KW-1185">Reference proteome</keyword>
<dbReference type="RefSeq" id="WP_054769374.1">
    <property type="nucleotide sequence ID" value="NZ_BJVK01000025.1"/>
</dbReference>
<protein>
    <submittedName>
        <fullName evidence="1">Uncharacterized protein</fullName>
    </submittedName>
</protein>
<evidence type="ECO:0000313" key="2">
    <source>
        <dbReference type="Proteomes" id="UP000321893"/>
    </source>
</evidence>
<organism evidence="1 2">
    <name type="scientific">Lentilactobacillus kefiri</name>
    <name type="common">Lactobacillus kefiri</name>
    <dbReference type="NCBI Taxonomy" id="33962"/>
    <lineage>
        <taxon>Bacteria</taxon>
        <taxon>Bacillati</taxon>
        <taxon>Bacillota</taxon>
        <taxon>Bacilli</taxon>
        <taxon>Lactobacillales</taxon>
        <taxon>Lactobacillaceae</taxon>
        <taxon>Lentilactobacillus</taxon>
    </lineage>
</organism>
<dbReference type="Proteomes" id="UP000321893">
    <property type="component" value="Unassembled WGS sequence"/>
</dbReference>
<dbReference type="GeneID" id="71566950"/>
<evidence type="ECO:0000313" key="1">
    <source>
        <dbReference type="EMBL" id="GEL28892.1"/>
    </source>
</evidence>
<dbReference type="OrthoDB" id="2320388at2"/>
<dbReference type="EMBL" id="BJVK01000025">
    <property type="protein sequence ID" value="GEL28892.1"/>
    <property type="molecule type" value="Genomic_DNA"/>
</dbReference>
<proteinExistence type="predicted"/>
<gene>
    <name evidence="1" type="ORF">LKE01_17120</name>
</gene>
<dbReference type="AlphaFoldDB" id="A0A511DVN0"/>
<name>A0A511DVN0_LENKE</name>
<sequence length="77" mass="9118">MTKIYVQPVNKSQDVKLSDGHEGYMRVEREPHGYRYDFEFSAHYHHSFWYDGPNLKNGFEIMVHTIDGPEKFQILVG</sequence>
<comment type="caution">
    <text evidence="1">The sequence shown here is derived from an EMBL/GenBank/DDBJ whole genome shotgun (WGS) entry which is preliminary data.</text>
</comment>